<dbReference type="EMBL" id="OX460343">
    <property type="protein sequence ID" value="CAI9180727.1"/>
    <property type="molecule type" value="Genomic_DNA"/>
</dbReference>
<evidence type="ECO:0000313" key="3">
    <source>
        <dbReference type="Proteomes" id="UP001176941"/>
    </source>
</evidence>
<evidence type="ECO:0000256" key="1">
    <source>
        <dbReference type="SAM" id="MobiDB-lite"/>
    </source>
</evidence>
<name>A0ABN9A381_RANTA</name>
<proteinExistence type="predicted"/>
<accession>A0ABN9A381</accession>
<evidence type="ECO:0000313" key="2">
    <source>
        <dbReference type="EMBL" id="CAI9180727.1"/>
    </source>
</evidence>
<sequence length="160" mass="17856">MKFTEFSVGKHSDLQNKSPRQIETSQFESIPSNTCCADRCFRTYKLFNLLAELINLVAINSSQSSSTSFFISSPPLSESLNVCIYLSRGSFYSSCQVKGNSKDSLGVFNSSRKTVNHIYRSLFCSGESDKFDACAHVHLLAYTCATIYTKFCCCVVKIEV</sequence>
<feature type="region of interest" description="Disordered" evidence="1">
    <location>
        <begin position="1"/>
        <end position="22"/>
    </location>
</feature>
<protein>
    <submittedName>
        <fullName evidence="2">Uncharacterized protein</fullName>
    </submittedName>
</protein>
<keyword evidence="3" id="KW-1185">Reference proteome</keyword>
<organism evidence="2 3">
    <name type="scientific">Rangifer tarandus platyrhynchus</name>
    <name type="common">Svalbard reindeer</name>
    <dbReference type="NCBI Taxonomy" id="3082113"/>
    <lineage>
        <taxon>Eukaryota</taxon>
        <taxon>Metazoa</taxon>
        <taxon>Chordata</taxon>
        <taxon>Craniata</taxon>
        <taxon>Vertebrata</taxon>
        <taxon>Euteleostomi</taxon>
        <taxon>Mammalia</taxon>
        <taxon>Eutheria</taxon>
        <taxon>Laurasiatheria</taxon>
        <taxon>Artiodactyla</taxon>
        <taxon>Ruminantia</taxon>
        <taxon>Pecora</taxon>
        <taxon>Cervidae</taxon>
        <taxon>Odocoileinae</taxon>
        <taxon>Rangifer</taxon>
    </lineage>
</organism>
<dbReference type="Proteomes" id="UP001176941">
    <property type="component" value="Chromosome X"/>
</dbReference>
<gene>
    <name evidence="2" type="ORF">MRATA1EN1_LOCUS29689</name>
</gene>
<reference evidence="2" key="1">
    <citation type="submission" date="2023-04" db="EMBL/GenBank/DDBJ databases">
        <authorList>
            <consortium name="ELIXIR-Norway"/>
        </authorList>
    </citation>
    <scope>NUCLEOTIDE SEQUENCE [LARGE SCALE GENOMIC DNA]</scope>
</reference>